<sequence>MPCYGPIQAFRPKRFLNTGEPNPDQSLVFKKQDAETGVAITIPCGQCMGCRLEYARQWAIRCMHEKRLHNRSSFLTLTYRDADLPPDGTLEPEELKLFMYRLRDKFGPGIRFFACGEYGDKTNRPHYHVLLLSHDFDDKKPWKQGSQGHMLYRSETLSKLWKQGDNYIGDVTYQSAAYVTRYILKKVTGKKSDHYAGRHPEFIRMSRRPGIATGYVTKYIDELLAHDQIIIDGKTAEMPRFYKQKIKEILLQQPSQGLHNKHEQLQLKRRGRLKKLTSKQDNTQKRLRVREIVQLAKLKQKSRTL</sequence>
<dbReference type="Proteomes" id="UP000322339">
    <property type="component" value="Segment"/>
</dbReference>
<reference evidence="2" key="1">
    <citation type="submission" date="2018-12" db="EMBL/GenBank/DDBJ databases">
        <title>Singled stranded DNA viruses identified in blackflies (Austrosimulium ungulatum) sampled in New Zealand.</title>
        <authorList>
            <person name="Kraberger S."/>
            <person name="Fontenele R.S."/>
            <person name="Schmidlin K."/>
            <person name="Walters M."/>
            <person name="Varsani A."/>
        </authorList>
    </citation>
    <scope>NUCLEOTIDE SEQUENCE [LARGE SCALE GENOMIC DNA]</scope>
    <source>
        <strain evidence="2">163</strain>
    </source>
</reference>
<dbReference type="EMBL" id="MK249212">
    <property type="protein sequence ID" value="QCQ85038.1"/>
    <property type="molecule type" value="Genomic_DNA"/>
</dbReference>
<feature type="domain" description="Replication-associated protein ORF2/G2P" evidence="1">
    <location>
        <begin position="73"/>
        <end position="186"/>
    </location>
</feature>
<proteinExistence type="predicted"/>
<evidence type="ECO:0000313" key="2">
    <source>
        <dbReference type="EMBL" id="QCQ85038.1"/>
    </source>
</evidence>
<dbReference type="InterPro" id="IPR056906">
    <property type="entry name" value="ORF2/G2P_dom"/>
</dbReference>
<name>A0A4P8PKI7_9VIRU</name>
<dbReference type="Pfam" id="PF23343">
    <property type="entry name" value="REP_ORF2-G2P"/>
    <property type="match status" value="1"/>
</dbReference>
<accession>A0A4P8PKI7</accession>
<evidence type="ECO:0000259" key="1">
    <source>
        <dbReference type="Pfam" id="PF23343"/>
    </source>
</evidence>
<protein>
    <submittedName>
        <fullName evidence="2">Replication initiator protein</fullName>
    </submittedName>
</protein>
<organism evidence="2">
    <name type="scientific">Blackfly microvirus SF02</name>
    <dbReference type="NCBI Taxonomy" id="2576452"/>
    <lineage>
        <taxon>Viruses</taxon>
        <taxon>Monodnaviria</taxon>
        <taxon>Sangervirae</taxon>
        <taxon>Phixviricota</taxon>
        <taxon>Malgrandaviricetes</taxon>
        <taxon>Petitvirales</taxon>
        <taxon>Microviridae</taxon>
        <taxon>Microvirus</taxon>
    </lineage>
</organism>